<dbReference type="Pfam" id="PF00646">
    <property type="entry name" value="F-box"/>
    <property type="match status" value="1"/>
</dbReference>
<evidence type="ECO:0000313" key="3">
    <source>
        <dbReference type="EMBL" id="GJN10486.1"/>
    </source>
</evidence>
<dbReference type="Proteomes" id="UP001054889">
    <property type="component" value="Unassembled WGS sequence"/>
</dbReference>
<evidence type="ECO:0000259" key="1">
    <source>
        <dbReference type="Pfam" id="PF00646"/>
    </source>
</evidence>
<dbReference type="InterPro" id="IPR055411">
    <property type="entry name" value="LRR_FXL15/At3g58940/PEG3-like"/>
</dbReference>
<dbReference type="SUPFAM" id="SSF81383">
    <property type="entry name" value="F-box domain"/>
    <property type="match status" value="1"/>
</dbReference>
<gene>
    <name evidence="3" type="primary">ga28583</name>
    <name evidence="3" type="ORF">PR202_ga28583</name>
</gene>
<dbReference type="InterPro" id="IPR036047">
    <property type="entry name" value="F-box-like_dom_sf"/>
</dbReference>
<dbReference type="AlphaFoldDB" id="A0AAV5DJ70"/>
<feature type="domain" description="F-box" evidence="1">
    <location>
        <begin position="20"/>
        <end position="59"/>
    </location>
</feature>
<evidence type="ECO:0008006" key="5">
    <source>
        <dbReference type="Google" id="ProtNLM"/>
    </source>
</evidence>
<reference evidence="3" key="2">
    <citation type="submission" date="2021-12" db="EMBL/GenBank/DDBJ databases">
        <title>Resequencing data analysis of finger millet.</title>
        <authorList>
            <person name="Hatakeyama M."/>
            <person name="Aluri S."/>
            <person name="Balachadran M.T."/>
            <person name="Sivarajan S.R."/>
            <person name="Poveda L."/>
            <person name="Shimizu-Inatsugi R."/>
            <person name="Schlapbach R."/>
            <person name="Sreeman S.M."/>
            <person name="Shimizu K.K."/>
        </authorList>
    </citation>
    <scope>NUCLEOTIDE SEQUENCE</scope>
</reference>
<proteinExistence type="predicted"/>
<name>A0AAV5DJ70_ELECO</name>
<keyword evidence="4" id="KW-1185">Reference proteome</keyword>
<reference evidence="3" key="1">
    <citation type="journal article" date="2018" name="DNA Res.">
        <title>Multiple hybrid de novo genome assembly of finger millet, an orphan allotetraploid crop.</title>
        <authorList>
            <person name="Hatakeyama M."/>
            <person name="Aluri S."/>
            <person name="Balachadran M.T."/>
            <person name="Sivarajan S.R."/>
            <person name="Patrignani A."/>
            <person name="Gruter S."/>
            <person name="Poveda L."/>
            <person name="Shimizu-Inatsugi R."/>
            <person name="Baeten J."/>
            <person name="Francoijs K.J."/>
            <person name="Nataraja K.N."/>
            <person name="Reddy Y.A.N."/>
            <person name="Phadnis S."/>
            <person name="Ravikumar R.L."/>
            <person name="Schlapbach R."/>
            <person name="Sreeman S.M."/>
            <person name="Shimizu K.K."/>
        </authorList>
    </citation>
    <scope>NUCLEOTIDE SEQUENCE</scope>
</reference>
<dbReference type="PANTHER" id="PTHR34709">
    <property type="entry name" value="OS10G0396666 PROTEIN"/>
    <property type="match status" value="1"/>
</dbReference>
<dbReference type="Pfam" id="PF24758">
    <property type="entry name" value="LRR_At5g56370"/>
    <property type="match status" value="1"/>
</dbReference>
<sequence length="260" mass="28994">MLHQAPWRKEVAAAAGVDWISALPDDILVLILLRLDTIAEAARTSVLSRRWRRVWALLPVLLFPDGRHIREVLAASEAPALRLIFITTNDDTAESVAAWLPLAARRLSGDLTYNNRRQLERYEEEEGAVDQEQAVPLPCFESATTIDLDLGFLPLALPSSGEFARLAQLHLKRVRFHGRLKLGNVVSSPRCPVLRLLSVVDSFGLDTLTVHSKSLLKMELRPLNGFREITIDAQALKELILFNCFGRNQPVANIAAPELV</sequence>
<accession>A0AAV5DJ70</accession>
<comment type="caution">
    <text evidence="3">The sequence shown here is derived from an EMBL/GenBank/DDBJ whole genome shotgun (WGS) entry which is preliminary data.</text>
</comment>
<feature type="domain" description="F-box/LRR-repeat protein 15/At3g58940/PEG3-like LRR" evidence="2">
    <location>
        <begin position="130"/>
        <end position="259"/>
    </location>
</feature>
<dbReference type="InterPro" id="IPR001810">
    <property type="entry name" value="F-box_dom"/>
</dbReference>
<evidence type="ECO:0000313" key="4">
    <source>
        <dbReference type="Proteomes" id="UP001054889"/>
    </source>
</evidence>
<organism evidence="3 4">
    <name type="scientific">Eleusine coracana subsp. coracana</name>
    <dbReference type="NCBI Taxonomy" id="191504"/>
    <lineage>
        <taxon>Eukaryota</taxon>
        <taxon>Viridiplantae</taxon>
        <taxon>Streptophyta</taxon>
        <taxon>Embryophyta</taxon>
        <taxon>Tracheophyta</taxon>
        <taxon>Spermatophyta</taxon>
        <taxon>Magnoliopsida</taxon>
        <taxon>Liliopsida</taxon>
        <taxon>Poales</taxon>
        <taxon>Poaceae</taxon>
        <taxon>PACMAD clade</taxon>
        <taxon>Chloridoideae</taxon>
        <taxon>Cynodonteae</taxon>
        <taxon>Eleusininae</taxon>
        <taxon>Eleusine</taxon>
    </lineage>
</organism>
<dbReference type="InterPro" id="IPR055312">
    <property type="entry name" value="FBL15-like"/>
</dbReference>
<evidence type="ECO:0000259" key="2">
    <source>
        <dbReference type="Pfam" id="PF24758"/>
    </source>
</evidence>
<dbReference type="PANTHER" id="PTHR34709:SF61">
    <property type="entry name" value="OS07G0229100 PROTEIN"/>
    <property type="match status" value="1"/>
</dbReference>
<dbReference type="Gene3D" id="1.20.1280.50">
    <property type="match status" value="1"/>
</dbReference>
<protein>
    <recommendedName>
        <fullName evidence="5">F-box domain-containing protein</fullName>
    </recommendedName>
</protein>
<dbReference type="EMBL" id="BQKI01000017">
    <property type="protein sequence ID" value="GJN10486.1"/>
    <property type="molecule type" value="Genomic_DNA"/>
</dbReference>